<keyword evidence="2" id="KW-1185">Reference proteome</keyword>
<sequence>MSVSRPSAVQVGNQIRWRDGLHIIVGIFGGLVRLRDVVGQDVEVLVGTLLSDPTFQVVTGGDPRIPLAPAGLIDDLPEEAVTRARWWEEHIVEVLRGYGIDAEPEQEPRPEYDPHTTSLRQRELAKVAELAELGQPVALSTFQRLRHKYAARGL</sequence>
<dbReference type="EMBL" id="BAAAHQ010000016">
    <property type="protein sequence ID" value="GAA0931017.1"/>
    <property type="molecule type" value="Genomic_DNA"/>
</dbReference>
<protein>
    <recommendedName>
        <fullName evidence="3">Transposase</fullName>
    </recommendedName>
</protein>
<evidence type="ECO:0000313" key="2">
    <source>
        <dbReference type="Proteomes" id="UP001501578"/>
    </source>
</evidence>
<proteinExistence type="predicted"/>
<organism evidence="1 2">
    <name type="scientific">Nonomuraea longicatena</name>
    <dbReference type="NCBI Taxonomy" id="83682"/>
    <lineage>
        <taxon>Bacteria</taxon>
        <taxon>Bacillati</taxon>
        <taxon>Actinomycetota</taxon>
        <taxon>Actinomycetes</taxon>
        <taxon>Streptosporangiales</taxon>
        <taxon>Streptosporangiaceae</taxon>
        <taxon>Nonomuraea</taxon>
    </lineage>
</organism>
<evidence type="ECO:0008006" key="3">
    <source>
        <dbReference type="Google" id="ProtNLM"/>
    </source>
</evidence>
<name>A0ABN1PNV0_9ACTN</name>
<reference evidence="1 2" key="1">
    <citation type="journal article" date="2019" name="Int. J. Syst. Evol. Microbiol.">
        <title>The Global Catalogue of Microorganisms (GCM) 10K type strain sequencing project: providing services to taxonomists for standard genome sequencing and annotation.</title>
        <authorList>
            <consortium name="The Broad Institute Genomics Platform"/>
            <consortium name="The Broad Institute Genome Sequencing Center for Infectious Disease"/>
            <person name="Wu L."/>
            <person name="Ma J."/>
        </authorList>
    </citation>
    <scope>NUCLEOTIDE SEQUENCE [LARGE SCALE GENOMIC DNA]</scope>
    <source>
        <strain evidence="1 2">JCM 11136</strain>
    </source>
</reference>
<dbReference type="Proteomes" id="UP001501578">
    <property type="component" value="Unassembled WGS sequence"/>
</dbReference>
<gene>
    <name evidence="1" type="ORF">GCM10009560_35850</name>
</gene>
<dbReference type="RefSeq" id="WP_343951015.1">
    <property type="nucleotide sequence ID" value="NZ_BAAAHQ010000016.1"/>
</dbReference>
<evidence type="ECO:0000313" key="1">
    <source>
        <dbReference type="EMBL" id="GAA0931017.1"/>
    </source>
</evidence>
<accession>A0ABN1PNV0</accession>
<comment type="caution">
    <text evidence="1">The sequence shown here is derived from an EMBL/GenBank/DDBJ whole genome shotgun (WGS) entry which is preliminary data.</text>
</comment>